<feature type="compositionally biased region" description="Low complexity" evidence="1">
    <location>
        <begin position="1"/>
        <end position="10"/>
    </location>
</feature>
<dbReference type="Gene3D" id="2.30.29.30">
    <property type="entry name" value="Pleckstrin-homology domain (PH domain)/Phosphotyrosine-binding domain (PTB)"/>
    <property type="match status" value="1"/>
</dbReference>
<sequence>MTGAAAPGSAKAGGNGSADARGDAGVARPAGEPSGQAEEAAAAKPDTVSEDASDAVEAEVGIPREVLNLLDSASDALSKARVAIVLQTAAAKSSCEGPTARPNAWRDRHLTLGAGSVFYKRGSADREAKGEIELEAIRAVAALPLPAGSAWGRRGRGGGPSDSAVHETGAAVLAAWRTTGGGVGCTAEELDLVVARFRPRQLKPHMLWVRVPDKSYFFAMNSEEERRQWVLVLRAVVYMVAQRRHTRA</sequence>
<dbReference type="InterPro" id="IPR001849">
    <property type="entry name" value="PH_domain"/>
</dbReference>
<dbReference type="InterPro" id="IPR011993">
    <property type="entry name" value="PH-like_dom_sf"/>
</dbReference>
<accession>A0A5A8CGX5</accession>
<dbReference type="PROSITE" id="PS50003">
    <property type="entry name" value="PH_DOMAIN"/>
    <property type="match status" value="1"/>
</dbReference>
<evidence type="ECO:0000259" key="2">
    <source>
        <dbReference type="PROSITE" id="PS50003"/>
    </source>
</evidence>
<evidence type="ECO:0000313" key="3">
    <source>
        <dbReference type="EMBL" id="KAA0152068.1"/>
    </source>
</evidence>
<name>A0A5A8CGX5_CAFRO</name>
<feature type="region of interest" description="Disordered" evidence="1">
    <location>
        <begin position="1"/>
        <end position="55"/>
    </location>
</feature>
<dbReference type="AlphaFoldDB" id="A0A5A8CGX5"/>
<comment type="caution">
    <text evidence="3">The sequence shown here is derived from an EMBL/GenBank/DDBJ whole genome shotgun (WGS) entry which is preliminary data.</text>
</comment>
<organism evidence="3 4">
    <name type="scientific">Cafeteria roenbergensis</name>
    <name type="common">Marine flagellate</name>
    <dbReference type="NCBI Taxonomy" id="33653"/>
    <lineage>
        <taxon>Eukaryota</taxon>
        <taxon>Sar</taxon>
        <taxon>Stramenopiles</taxon>
        <taxon>Bigyra</taxon>
        <taxon>Opalozoa</taxon>
        <taxon>Bicosoecida</taxon>
        <taxon>Cafeteriaceae</taxon>
        <taxon>Cafeteria</taxon>
    </lineage>
</organism>
<evidence type="ECO:0000313" key="4">
    <source>
        <dbReference type="Proteomes" id="UP000323011"/>
    </source>
</evidence>
<keyword evidence="4" id="KW-1185">Reference proteome</keyword>
<protein>
    <recommendedName>
        <fullName evidence="2">PH domain-containing protein</fullName>
    </recommendedName>
</protein>
<gene>
    <name evidence="3" type="ORF">FNF29_04182</name>
</gene>
<dbReference type="SUPFAM" id="SSF50729">
    <property type="entry name" value="PH domain-like"/>
    <property type="match status" value="1"/>
</dbReference>
<dbReference type="EMBL" id="VLTN01000023">
    <property type="protein sequence ID" value="KAA0152068.1"/>
    <property type="molecule type" value="Genomic_DNA"/>
</dbReference>
<dbReference type="Proteomes" id="UP000323011">
    <property type="component" value="Unassembled WGS sequence"/>
</dbReference>
<reference evidence="3 4" key="1">
    <citation type="submission" date="2019-07" db="EMBL/GenBank/DDBJ databases">
        <title>Genomes of Cafeteria roenbergensis.</title>
        <authorList>
            <person name="Fischer M.G."/>
            <person name="Hackl T."/>
            <person name="Roman M."/>
        </authorList>
    </citation>
    <scope>NUCLEOTIDE SEQUENCE [LARGE SCALE GENOMIC DNA]</scope>
    <source>
        <strain evidence="3 4">BVI</strain>
    </source>
</reference>
<feature type="domain" description="PH" evidence="2">
    <location>
        <begin position="92"/>
        <end position="238"/>
    </location>
</feature>
<proteinExistence type="predicted"/>
<evidence type="ECO:0000256" key="1">
    <source>
        <dbReference type="SAM" id="MobiDB-lite"/>
    </source>
</evidence>